<proteinExistence type="predicted"/>
<gene>
    <name evidence="1" type="ORF">FLM9_353</name>
</gene>
<feature type="non-terminal residue" evidence="1">
    <location>
        <position position="1"/>
    </location>
</feature>
<organism evidence="1 2">
    <name type="scientific">Candidatus Synechococcus spongiarum</name>
    <dbReference type="NCBI Taxonomy" id="431041"/>
    <lineage>
        <taxon>Bacteria</taxon>
        <taxon>Bacillati</taxon>
        <taxon>Cyanobacteriota</taxon>
        <taxon>Cyanophyceae</taxon>
        <taxon>Synechococcales</taxon>
        <taxon>Synechococcaceae</taxon>
        <taxon>Synechococcus</taxon>
    </lineage>
</organism>
<evidence type="ECO:0000313" key="2">
    <source>
        <dbReference type="Proteomes" id="UP000182631"/>
    </source>
</evidence>
<dbReference type="AlphaFoldDB" id="A0A164ZQ82"/>
<evidence type="ECO:0008006" key="3">
    <source>
        <dbReference type="Google" id="ProtNLM"/>
    </source>
</evidence>
<dbReference type="Proteomes" id="UP000182631">
    <property type="component" value="Unassembled WGS sequence"/>
</dbReference>
<name>A0A164ZQ82_9SYNE</name>
<reference evidence="2" key="1">
    <citation type="submission" date="2016-02" db="EMBL/GenBank/DDBJ databases">
        <authorList>
            <person name="liu f."/>
        </authorList>
    </citation>
    <scope>NUCLEOTIDE SEQUENCE [LARGE SCALE GENOMIC DNA]</scope>
</reference>
<dbReference type="EMBL" id="FITM01000039">
    <property type="protein sequence ID" value="SAY38470.1"/>
    <property type="molecule type" value="Genomic_DNA"/>
</dbReference>
<keyword evidence="2" id="KW-1185">Reference proteome</keyword>
<sequence length="56" mass="6448">RTKRVEALIASAYLAGANMPHNRQKTRLRLAKAHVQVADQRLDHLHKLSTRLIHEN</sequence>
<protein>
    <recommendedName>
        <fullName evidence="3">Transposase</fullName>
    </recommendedName>
</protein>
<accession>A0A164ZQ82</accession>
<evidence type="ECO:0000313" key="1">
    <source>
        <dbReference type="EMBL" id="SAY38470.1"/>
    </source>
</evidence>